<dbReference type="RefSeq" id="WP_169717642.1">
    <property type="nucleotide sequence ID" value="NZ_CP155573.1"/>
</dbReference>
<gene>
    <name evidence="1" type="ORF">SPSIL_014830</name>
</gene>
<reference evidence="1" key="1">
    <citation type="submission" date="2024-05" db="EMBL/GenBank/DDBJ databases">
        <title>Isolation and characterization of Sporomusa carbonis sp. nov., a carboxydotrophic hydrogenogen in the genus of Sporomusa isolated from a charcoal burning pile.</title>
        <authorList>
            <person name="Boeer T."/>
            <person name="Rosenbaum F."/>
            <person name="Eysell L."/>
            <person name="Mueller V."/>
            <person name="Daniel R."/>
            <person name="Poehlein A."/>
        </authorList>
    </citation>
    <scope>NUCLEOTIDE SEQUENCE [LARGE SCALE GENOMIC DNA]</scope>
    <source>
        <strain evidence="1">DSM 10669</strain>
    </source>
</reference>
<dbReference type="EMBL" id="CP155573">
    <property type="protein sequence ID" value="XFO65373.1"/>
    <property type="molecule type" value="Genomic_DNA"/>
</dbReference>
<name>A0ABZ3IJ22_9FIRM</name>
<protein>
    <submittedName>
        <fullName evidence="1">Uncharacterized protein</fullName>
    </submittedName>
</protein>
<evidence type="ECO:0000313" key="2">
    <source>
        <dbReference type="Proteomes" id="UP000216752"/>
    </source>
</evidence>
<sequence>MKRILHRNPRTQKYLNTIFLAGISSVTFADLDKLNDQRRKDAIVRRQAA</sequence>
<proteinExistence type="predicted"/>
<evidence type="ECO:0000313" key="1">
    <source>
        <dbReference type="EMBL" id="XFO65373.1"/>
    </source>
</evidence>
<accession>A0ABZ3IJ22</accession>
<keyword evidence="2" id="KW-1185">Reference proteome</keyword>
<dbReference type="Proteomes" id="UP000216752">
    <property type="component" value="Chromosome"/>
</dbReference>
<organism evidence="1 2">
    <name type="scientific">Sporomusa silvacetica DSM 10669</name>
    <dbReference type="NCBI Taxonomy" id="1123289"/>
    <lineage>
        <taxon>Bacteria</taxon>
        <taxon>Bacillati</taxon>
        <taxon>Bacillota</taxon>
        <taxon>Negativicutes</taxon>
        <taxon>Selenomonadales</taxon>
        <taxon>Sporomusaceae</taxon>
        <taxon>Sporomusa</taxon>
    </lineage>
</organism>